<feature type="transmembrane region" description="Helical" evidence="7">
    <location>
        <begin position="276"/>
        <end position="296"/>
    </location>
</feature>
<dbReference type="InterPro" id="IPR036259">
    <property type="entry name" value="MFS_trans_sf"/>
</dbReference>
<reference evidence="9 10" key="1">
    <citation type="submission" date="2020-08" db="EMBL/GenBank/DDBJ databases">
        <title>A Genomic Blueprint of the Chicken Gut Microbiome.</title>
        <authorList>
            <person name="Gilroy R."/>
            <person name="Ravi A."/>
            <person name="Getino M."/>
            <person name="Pursley I."/>
            <person name="Horton D.L."/>
            <person name="Alikhan N.-F."/>
            <person name="Baker D."/>
            <person name="Gharbi K."/>
            <person name="Hall N."/>
            <person name="Watson M."/>
            <person name="Adriaenssens E.M."/>
            <person name="Foster-Nyarko E."/>
            <person name="Jarju S."/>
            <person name="Secka A."/>
            <person name="Antonio M."/>
            <person name="Oren A."/>
            <person name="Chaudhuri R."/>
            <person name="La Ragione R.M."/>
            <person name="Hildebrand F."/>
            <person name="Pallen M.J."/>
        </authorList>
    </citation>
    <scope>NUCLEOTIDE SEQUENCE [LARGE SCALE GENOMIC DNA]</scope>
    <source>
        <strain evidence="9 10">Sa5YUA1</strain>
    </source>
</reference>
<dbReference type="Pfam" id="PF07690">
    <property type="entry name" value="MFS_1"/>
    <property type="match status" value="1"/>
</dbReference>
<proteinExistence type="predicted"/>
<keyword evidence="6 7" id="KW-0472">Membrane</keyword>
<keyword evidence="3" id="KW-1003">Cell membrane</keyword>
<feature type="transmembrane region" description="Helical" evidence="7">
    <location>
        <begin position="396"/>
        <end position="416"/>
    </location>
</feature>
<feature type="transmembrane region" description="Helical" evidence="7">
    <location>
        <begin position="332"/>
        <end position="355"/>
    </location>
</feature>
<evidence type="ECO:0000259" key="8">
    <source>
        <dbReference type="PROSITE" id="PS50850"/>
    </source>
</evidence>
<dbReference type="InterPro" id="IPR011701">
    <property type="entry name" value="MFS"/>
</dbReference>
<evidence type="ECO:0000313" key="9">
    <source>
        <dbReference type="EMBL" id="MBD7938556.1"/>
    </source>
</evidence>
<dbReference type="InterPro" id="IPR047200">
    <property type="entry name" value="MFS_YcaD-like"/>
</dbReference>
<sequence>MDCYEKIMIILLSISSSTYNIYCGRRFIIFNYWSYFMDKKLRVRFWILVFIVAISGFSQGMLLPLIAIIFEGDGVSSSLNGLNAAGLYIGILLISPFMEYPLRKYGYKPVIIIGGLLVATSLLLFPLWKSFWFWFILRLLIGIGDHALHFSTQTWITSFSPERNRGRNISIYGLFFGIGFAVGPLMTPFVHISESLPFIISSLFCFIAWGFVFFLDNEQPQQTIAVQSLKSTFHRFYDVSTYAWIAFIPPFSYGFLESSINGSFPVYAVRMGIEVSSVSLLLTSFAVGAIIFQLPLGMLSDRFGRRNILMIILLSGFILFSSAAIFEQNVNILMLLLFLAGMAVGSTFSLGISYMTDLTPTQLLPTGNLLCGVAFSLGSLIGPYIGGLFIQYTQSLSFFAVISVMMLINFTIIAYFGRHKMSKPSIHS</sequence>
<feature type="transmembrane region" description="Helical" evidence="7">
    <location>
        <begin position="45"/>
        <end position="70"/>
    </location>
</feature>
<dbReference type="CDD" id="cd17477">
    <property type="entry name" value="MFS_YcaD_like"/>
    <property type="match status" value="1"/>
</dbReference>
<feature type="transmembrane region" description="Helical" evidence="7">
    <location>
        <begin position="169"/>
        <end position="190"/>
    </location>
</feature>
<dbReference type="SUPFAM" id="SSF103473">
    <property type="entry name" value="MFS general substrate transporter"/>
    <property type="match status" value="1"/>
</dbReference>
<evidence type="ECO:0000256" key="1">
    <source>
        <dbReference type="ARBA" id="ARBA00004651"/>
    </source>
</evidence>
<keyword evidence="10" id="KW-1185">Reference proteome</keyword>
<feature type="transmembrane region" description="Helical" evidence="7">
    <location>
        <begin position="308"/>
        <end position="326"/>
    </location>
</feature>
<evidence type="ECO:0000313" key="10">
    <source>
        <dbReference type="Proteomes" id="UP000657931"/>
    </source>
</evidence>
<evidence type="ECO:0000256" key="5">
    <source>
        <dbReference type="ARBA" id="ARBA00022989"/>
    </source>
</evidence>
<evidence type="ECO:0000256" key="4">
    <source>
        <dbReference type="ARBA" id="ARBA00022692"/>
    </source>
</evidence>
<feature type="transmembrane region" description="Helical" evidence="7">
    <location>
        <begin position="131"/>
        <end position="148"/>
    </location>
</feature>
<feature type="transmembrane region" description="Helical" evidence="7">
    <location>
        <begin position="82"/>
        <end position="98"/>
    </location>
</feature>
<dbReference type="PANTHER" id="PTHR23521">
    <property type="entry name" value="TRANSPORTER MFS SUPERFAMILY"/>
    <property type="match status" value="1"/>
</dbReference>
<keyword evidence="5 7" id="KW-1133">Transmembrane helix</keyword>
<feature type="transmembrane region" description="Helical" evidence="7">
    <location>
        <begin position="105"/>
        <end position="125"/>
    </location>
</feature>
<keyword evidence="2" id="KW-0813">Transport</keyword>
<comment type="subcellular location">
    <subcellularLocation>
        <location evidence="1">Cell membrane</location>
        <topology evidence="1">Multi-pass membrane protein</topology>
    </subcellularLocation>
</comment>
<dbReference type="Gene3D" id="1.20.1250.20">
    <property type="entry name" value="MFS general substrate transporter like domains"/>
    <property type="match status" value="2"/>
</dbReference>
<evidence type="ECO:0000256" key="6">
    <source>
        <dbReference type="ARBA" id="ARBA00023136"/>
    </source>
</evidence>
<evidence type="ECO:0000256" key="2">
    <source>
        <dbReference type="ARBA" id="ARBA00022448"/>
    </source>
</evidence>
<gene>
    <name evidence="9" type="ORF">H9655_16090</name>
</gene>
<dbReference type="PROSITE" id="PS50850">
    <property type="entry name" value="MFS"/>
    <property type="match status" value="1"/>
</dbReference>
<feature type="transmembrane region" description="Helical" evidence="7">
    <location>
        <begin position="367"/>
        <end position="390"/>
    </location>
</feature>
<name>A0ABR8QSN0_9BACI</name>
<feature type="transmembrane region" description="Helical" evidence="7">
    <location>
        <begin position="196"/>
        <end position="215"/>
    </location>
</feature>
<protein>
    <submittedName>
        <fullName evidence="9">MFS transporter</fullName>
    </submittedName>
</protein>
<dbReference type="Proteomes" id="UP000657931">
    <property type="component" value="Unassembled WGS sequence"/>
</dbReference>
<feature type="transmembrane region" description="Helical" evidence="7">
    <location>
        <begin position="236"/>
        <end position="256"/>
    </location>
</feature>
<comment type="caution">
    <text evidence="9">The sequence shown here is derived from an EMBL/GenBank/DDBJ whole genome shotgun (WGS) entry which is preliminary data.</text>
</comment>
<keyword evidence="4 7" id="KW-0812">Transmembrane</keyword>
<feature type="domain" description="Major facilitator superfamily (MFS) profile" evidence="8">
    <location>
        <begin position="44"/>
        <end position="421"/>
    </location>
</feature>
<evidence type="ECO:0000256" key="3">
    <source>
        <dbReference type="ARBA" id="ARBA00022475"/>
    </source>
</evidence>
<accession>A0ABR8QSN0</accession>
<dbReference type="PANTHER" id="PTHR23521:SF2">
    <property type="entry name" value="TRANSPORTER MFS SUPERFAMILY"/>
    <property type="match status" value="1"/>
</dbReference>
<evidence type="ECO:0000256" key="7">
    <source>
        <dbReference type="SAM" id="Phobius"/>
    </source>
</evidence>
<organism evidence="9 10">
    <name type="scientific">Cytobacillus stercorigallinarum</name>
    <dbReference type="NCBI Taxonomy" id="2762240"/>
    <lineage>
        <taxon>Bacteria</taxon>
        <taxon>Bacillati</taxon>
        <taxon>Bacillota</taxon>
        <taxon>Bacilli</taxon>
        <taxon>Bacillales</taxon>
        <taxon>Bacillaceae</taxon>
        <taxon>Cytobacillus</taxon>
    </lineage>
</organism>
<dbReference type="EMBL" id="JACSQT010000008">
    <property type="protein sequence ID" value="MBD7938556.1"/>
    <property type="molecule type" value="Genomic_DNA"/>
</dbReference>
<dbReference type="InterPro" id="IPR020846">
    <property type="entry name" value="MFS_dom"/>
</dbReference>